<keyword evidence="1" id="KW-0479">Metal-binding</keyword>
<dbReference type="PROSITE" id="PS50089">
    <property type="entry name" value="ZF_RING_2"/>
    <property type="match status" value="1"/>
</dbReference>
<dbReference type="CDD" id="cd12438">
    <property type="entry name" value="RRM_CNOT4"/>
    <property type="match status" value="1"/>
</dbReference>
<dbReference type="CDD" id="cd16618">
    <property type="entry name" value="mRING-HC-C4C4_CNOT4"/>
    <property type="match status" value="1"/>
</dbReference>
<dbReference type="PANTHER" id="PTHR12603">
    <property type="entry name" value="CCR4-NOT TRANSCRIPTION COMPLEX RELATED"/>
    <property type="match status" value="1"/>
</dbReference>
<dbReference type="GO" id="GO:0003723">
    <property type="term" value="F:RNA binding"/>
    <property type="evidence" value="ECO:0007669"/>
    <property type="project" value="UniProtKB-UniRule"/>
</dbReference>
<dbReference type="InterPro" id="IPR000504">
    <property type="entry name" value="RRM_dom"/>
</dbReference>
<name>A0A835PYD6_VANPL</name>
<accession>A0A835PYD6</accession>
<dbReference type="Pfam" id="PF14570">
    <property type="entry name" value="zf-RING_4"/>
    <property type="match status" value="1"/>
</dbReference>
<feature type="domain" description="RRM" evidence="4">
    <location>
        <begin position="120"/>
        <end position="205"/>
    </location>
</feature>
<dbReference type="PROSITE" id="PS50102">
    <property type="entry name" value="RRM"/>
    <property type="match status" value="1"/>
</dbReference>
<dbReference type="InterPro" id="IPR013083">
    <property type="entry name" value="Znf_RING/FYVE/PHD"/>
</dbReference>
<proteinExistence type="predicted"/>
<evidence type="ECO:0000259" key="4">
    <source>
        <dbReference type="PROSITE" id="PS50102"/>
    </source>
</evidence>
<dbReference type="SUPFAM" id="SSF54928">
    <property type="entry name" value="RNA-binding domain, RBD"/>
    <property type="match status" value="1"/>
</dbReference>
<evidence type="ECO:0000256" key="1">
    <source>
        <dbReference type="PROSITE-ProRule" id="PRU00175"/>
    </source>
</evidence>
<dbReference type="InterPro" id="IPR035979">
    <property type="entry name" value="RBD_domain_sf"/>
</dbReference>
<protein>
    <recommendedName>
        <fullName evidence="7">CCR4-NOT transcription complex subunit 4</fullName>
    </recommendedName>
</protein>
<dbReference type="PANTHER" id="PTHR12603:SF4">
    <property type="entry name" value="RNA BINDING (RRM_RBD_RNP MOTIFS) FAMILY PROTEIN"/>
    <property type="match status" value="1"/>
</dbReference>
<dbReference type="GO" id="GO:0016567">
    <property type="term" value="P:protein ubiquitination"/>
    <property type="evidence" value="ECO:0007669"/>
    <property type="project" value="TreeGrafter"/>
</dbReference>
<dbReference type="OrthoDB" id="1923159at2759"/>
<dbReference type="InterPro" id="IPR034261">
    <property type="entry name" value="CNOT4_RRM"/>
</dbReference>
<keyword evidence="2" id="KW-0694">RNA-binding</keyword>
<dbReference type="InterPro" id="IPR001841">
    <property type="entry name" value="Znf_RING"/>
</dbReference>
<dbReference type="SUPFAM" id="SSF57850">
    <property type="entry name" value="RING/U-box"/>
    <property type="match status" value="1"/>
</dbReference>
<dbReference type="SMART" id="SM00361">
    <property type="entry name" value="RRM_1"/>
    <property type="match status" value="1"/>
</dbReference>
<dbReference type="Gene3D" id="3.30.70.330">
    <property type="match status" value="1"/>
</dbReference>
<evidence type="ECO:0000259" key="3">
    <source>
        <dbReference type="PROSITE" id="PS50089"/>
    </source>
</evidence>
<organism evidence="5 6">
    <name type="scientific">Vanilla planifolia</name>
    <name type="common">Vanilla</name>
    <dbReference type="NCBI Taxonomy" id="51239"/>
    <lineage>
        <taxon>Eukaryota</taxon>
        <taxon>Viridiplantae</taxon>
        <taxon>Streptophyta</taxon>
        <taxon>Embryophyta</taxon>
        <taxon>Tracheophyta</taxon>
        <taxon>Spermatophyta</taxon>
        <taxon>Magnoliopsida</taxon>
        <taxon>Liliopsida</taxon>
        <taxon>Asparagales</taxon>
        <taxon>Orchidaceae</taxon>
        <taxon>Vanilloideae</taxon>
        <taxon>Vanilleae</taxon>
        <taxon>Vanilla</taxon>
    </lineage>
</organism>
<dbReference type="InterPro" id="IPR039515">
    <property type="entry name" value="NOT4_mRING-HC-C4C4"/>
</dbReference>
<dbReference type="Gene3D" id="3.30.40.10">
    <property type="entry name" value="Zinc/RING finger domain, C3HC4 (zinc finger)"/>
    <property type="match status" value="1"/>
</dbReference>
<gene>
    <name evidence="5" type="ORF">HPP92_022937</name>
</gene>
<dbReference type="InterPro" id="IPR012677">
    <property type="entry name" value="Nucleotide-bd_a/b_plait_sf"/>
</dbReference>
<evidence type="ECO:0008006" key="7">
    <source>
        <dbReference type="Google" id="ProtNLM"/>
    </source>
</evidence>
<dbReference type="AlphaFoldDB" id="A0A835PYD6"/>
<sequence length="751" mass="83312">MDSKEGYSRAGIGGQEEGTCPLCMEKMDPTDQELQPCTCGYEICVWCWNQIIQTTAMNGSGARCPACRNLYDKEKILRRSVSKERLAELYANKKKKLQKAKQQVWDVGKDLNNVRVIQRNMVYLAGIHINLADEKILRKKEYLGQYGRIVKIVIAQTDGSRLYYSSDTSIVYVTFSKEEEALRCIQVVNGYMLDGRPLRACFGTTRFCLIWLKNQTCSNPNCVFVHNAVPQEDICTRDEVISACTSKLQQYSRHALNNLKHRSGSILPPPLESKNTASQLGPTTFSTKNPSYAFGRSYASVAASQNQSKPLSMDTRMIMSSHDLECQNPAYAWANRKISNQIFSSTNEIPCSKGNLKTSLHDVHYVGFDHSDLAIMTTEDCRPSFADGDYMPSKSSGEFSLYSDGNSANATTFASAVSLDSFSKREKCYFGTLGSAAFERSSSLEDSVVFSLKNNPSCIETLSVDSLAVQSFPSYEMADLHSDLTTDKLSGGFDDDRLSFQCERELKGFSTPIFPSTCGLIDKPLTYIPTGPVVCTNEQKSLCNNSLDYSGLDFEFSQAETTEDWKILLMEIIKSSYCSDGETVHIQKNMSSKLSHVNKPEDRRLTDILDLKVDATDYRREHCVVEQLYSIRGLSSVSKFLLTSASDKSINDISIMDDLCAASSKLSLFSVGKSGMSLDSTRSHNTVNSEACMEDSFSYFSAEASKNSNAVNCVNLLSAIEGAGPPWARAVYHHQTSLSTPPGFSPRRNGC</sequence>
<dbReference type="InterPro" id="IPR039780">
    <property type="entry name" value="Mot2"/>
</dbReference>
<dbReference type="GO" id="GO:0030014">
    <property type="term" value="C:CCR4-NOT complex"/>
    <property type="evidence" value="ECO:0007669"/>
    <property type="project" value="InterPro"/>
</dbReference>
<dbReference type="Proteomes" id="UP000639772">
    <property type="component" value="Chromosome 12"/>
</dbReference>
<evidence type="ECO:0000256" key="2">
    <source>
        <dbReference type="PROSITE-ProRule" id="PRU00176"/>
    </source>
</evidence>
<comment type="caution">
    <text evidence="5">The sequence shown here is derived from an EMBL/GenBank/DDBJ whole genome shotgun (WGS) entry which is preliminary data.</text>
</comment>
<reference evidence="5 6" key="1">
    <citation type="journal article" date="2020" name="Nat. Food">
        <title>A phased Vanilla planifolia genome enables genetic improvement of flavour and production.</title>
        <authorList>
            <person name="Hasing T."/>
            <person name="Tang H."/>
            <person name="Brym M."/>
            <person name="Khazi F."/>
            <person name="Huang T."/>
            <person name="Chambers A.H."/>
        </authorList>
    </citation>
    <scope>NUCLEOTIDE SEQUENCE [LARGE SCALE GENOMIC DNA]</scope>
    <source>
        <tissue evidence="5">Leaf</tissue>
    </source>
</reference>
<keyword evidence="1" id="KW-0863">Zinc-finger</keyword>
<feature type="domain" description="RING-type" evidence="3">
    <location>
        <begin position="20"/>
        <end position="68"/>
    </location>
</feature>
<dbReference type="EMBL" id="JADCNM010000012">
    <property type="protein sequence ID" value="KAG0459809.1"/>
    <property type="molecule type" value="Genomic_DNA"/>
</dbReference>
<evidence type="ECO:0000313" key="6">
    <source>
        <dbReference type="Proteomes" id="UP000639772"/>
    </source>
</evidence>
<evidence type="ECO:0000313" key="5">
    <source>
        <dbReference type="EMBL" id="KAG0459809.1"/>
    </source>
</evidence>
<dbReference type="GO" id="GO:0008270">
    <property type="term" value="F:zinc ion binding"/>
    <property type="evidence" value="ECO:0007669"/>
    <property type="project" value="UniProtKB-KW"/>
</dbReference>
<keyword evidence="1" id="KW-0862">Zinc</keyword>
<dbReference type="InterPro" id="IPR003954">
    <property type="entry name" value="RRM_euk-type"/>
</dbReference>
<dbReference type="GO" id="GO:0004842">
    <property type="term" value="F:ubiquitin-protein transferase activity"/>
    <property type="evidence" value="ECO:0007669"/>
    <property type="project" value="InterPro"/>
</dbReference>